<name>A6JRV8_RAT</name>
<organism evidence="1 2">
    <name type="scientific">Rattus norvegicus</name>
    <name type="common">Rat</name>
    <dbReference type="NCBI Taxonomy" id="10116"/>
    <lineage>
        <taxon>Eukaryota</taxon>
        <taxon>Metazoa</taxon>
        <taxon>Chordata</taxon>
        <taxon>Craniata</taxon>
        <taxon>Vertebrata</taxon>
        <taxon>Euteleostomi</taxon>
        <taxon>Mammalia</taxon>
        <taxon>Eutheria</taxon>
        <taxon>Euarchontoglires</taxon>
        <taxon>Glires</taxon>
        <taxon>Rodentia</taxon>
        <taxon>Myomorpha</taxon>
        <taxon>Muroidea</taxon>
        <taxon>Muridae</taxon>
        <taxon>Murinae</taxon>
        <taxon>Rattus</taxon>
    </lineage>
</organism>
<evidence type="ECO:0000313" key="1">
    <source>
        <dbReference type="EMBL" id="EDL78149.1"/>
    </source>
</evidence>
<dbReference type="AlphaFoldDB" id="A6JRV8"/>
<accession>A6JRV8</accession>
<sequence>MQRGLMKAQKAEEAWPSPGLECSSIRSLFPQQERDGLWGWGGVVVVVAGV</sequence>
<dbReference type="Proteomes" id="UP000234681">
    <property type="component" value="Chromosome 11"/>
</dbReference>
<evidence type="ECO:0000313" key="2">
    <source>
        <dbReference type="Proteomes" id="UP000234681"/>
    </source>
</evidence>
<protein>
    <submittedName>
        <fullName evidence="1">RCG36667</fullName>
    </submittedName>
</protein>
<dbReference type="EMBL" id="CH473999">
    <property type="protein sequence ID" value="EDL78149.1"/>
    <property type="molecule type" value="Genomic_DNA"/>
</dbReference>
<gene>
    <name evidence="1" type="ORF">rCG_36667</name>
</gene>
<proteinExistence type="predicted"/>
<reference evidence="1 2" key="1">
    <citation type="submission" date="2005-09" db="EMBL/GenBank/DDBJ databases">
        <authorList>
            <person name="Mural R.J."/>
            <person name="Li P.W."/>
            <person name="Adams M.D."/>
            <person name="Amanatides P.G."/>
            <person name="Baden-Tillson H."/>
            <person name="Barnstead M."/>
            <person name="Chin S.H."/>
            <person name="Dew I."/>
            <person name="Evans C.A."/>
            <person name="Ferriera S."/>
            <person name="Flanigan M."/>
            <person name="Fosler C."/>
            <person name="Glodek A."/>
            <person name="Gu Z."/>
            <person name="Holt R.A."/>
            <person name="Jennings D."/>
            <person name="Kraft C.L."/>
            <person name="Lu F."/>
            <person name="Nguyen T."/>
            <person name="Nusskern D.R."/>
            <person name="Pfannkoch C.M."/>
            <person name="Sitter C."/>
            <person name="Sutton G.G."/>
            <person name="Venter J.C."/>
            <person name="Wang Z."/>
            <person name="Woodage T."/>
            <person name="Zheng X.H."/>
            <person name="Zhong F."/>
        </authorList>
    </citation>
    <scope>NUCLEOTIDE SEQUENCE [LARGE SCALE GENOMIC DNA]</scope>
    <source>
        <strain>BN</strain>
        <strain evidence="2">Sprague-Dawley</strain>
    </source>
</reference>